<dbReference type="SUPFAM" id="SSF56219">
    <property type="entry name" value="DNase I-like"/>
    <property type="match status" value="1"/>
</dbReference>
<protein>
    <recommendedName>
        <fullName evidence="4">Endonuclease/exonuclease/phosphatase domain-containing protein</fullName>
    </recommendedName>
</protein>
<proteinExistence type="predicted"/>
<feature type="compositionally biased region" description="Low complexity" evidence="1">
    <location>
        <begin position="34"/>
        <end position="65"/>
    </location>
</feature>
<dbReference type="Proteomes" id="UP001527925">
    <property type="component" value="Unassembled WGS sequence"/>
</dbReference>
<feature type="region of interest" description="Disordered" evidence="1">
    <location>
        <begin position="356"/>
        <end position="382"/>
    </location>
</feature>
<gene>
    <name evidence="2" type="ORF">HK105_203743</name>
</gene>
<evidence type="ECO:0008006" key="4">
    <source>
        <dbReference type="Google" id="ProtNLM"/>
    </source>
</evidence>
<comment type="caution">
    <text evidence="2">The sequence shown here is derived from an EMBL/GenBank/DDBJ whole genome shotgun (WGS) entry which is preliminary data.</text>
</comment>
<feature type="compositionally biased region" description="Acidic residues" evidence="1">
    <location>
        <begin position="85"/>
        <end position="95"/>
    </location>
</feature>
<feature type="compositionally biased region" description="Polar residues" evidence="1">
    <location>
        <begin position="23"/>
        <end position="33"/>
    </location>
</feature>
<evidence type="ECO:0000313" key="3">
    <source>
        <dbReference type="Proteomes" id="UP001527925"/>
    </source>
</evidence>
<organism evidence="2 3">
    <name type="scientific">Polyrhizophydium stewartii</name>
    <dbReference type="NCBI Taxonomy" id="2732419"/>
    <lineage>
        <taxon>Eukaryota</taxon>
        <taxon>Fungi</taxon>
        <taxon>Fungi incertae sedis</taxon>
        <taxon>Chytridiomycota</taxon>
        <taxon>Chytridiomycota incertae sedis</taxon>
        <taxon>Chytridiomycetes</taxon>
        <taxon>Rhizophydiales</taxon>
        <taxon>Rhizophydiales incertae sedis</taxon>
        <taxon>Polyrhizophydium</taxon>
    </lineage>
</organism>
<keyword evidence="3" id="KW-1185">Reference proteome</keyword>
<dbReference type="EMBL" id="JADGIZ020000015">
    <property type="protein sequence ID" value="KAL2916631.1"/>
    <property type="molecule type" value="Genomic_DNA"/>
</dbReference>
<feature type="region of interest" description="Disordered" evidence="1">
    <location>
        <begin position="23"/>
        <end position="95"/>
    </location>
</feature>
<name>A0ABR4NAS6_9FUNG</name>
<evidence type="ECO:0000313" key="2">
    <source>
        <dbReference type="EMBL" id="KAL2916631.1"/>
    </source>
</evidence>
<dbReference type="InterPro" id="IPR036691">
    <property type="entry name" value="Endo/exonu/phosph_ase_sf"/>
</dbReference>
<evidence type="ECO:0000256" key="1">
    <source>
        <dbReference type="SAM" id="MobiDB-lite"/>
    </source>
</evidence>
<accession>A0ABR4NAS6</accession>
<sequence length="676" mass="74954">MSAPQTQDASMIVDESASLTSPIAQAATSQNPQLATNPAPSALNAAASGAPTTTLTNPTLPPLNTDGSAQSFLDSDSPPPSPEADGPDPDFADQGDDVVYITSHIPADANLNDIYKALFKLLKASPRASPPIFRLIPRSVEIVFFNNPFLINSCTLIISRDNAARLPAKLHLPKNRFLTLHTRSDDELETCYVGTLSVDTPNRSMATPAALRAHLKVDSPEYRFSFCKSNPELILYHIPSPIEAFLRSLRASSPDLHYHLFDDRRDDPSGVRGLGTAILVHHRWVPFIGAVERIPGLLTGICLNRHHANQKIWFICVYNPHDKPGRDLVTAKINAIRNSLGPHDLLTVFGDLNAAPDPAVDRSPPKSHSRRERNLPAIMDHPDPLTPFRTLTDTFRFLHPNELAFTHHQPNPLTHSRIDLVLQNGAALRRTHSIDILDPLAARLHHNLIRFPMSLPVDTVDARFESPSPPPPRIYWHAANDSQRAAFIDRLANHRFLTERLEHHLADGLNVDEICDRFMSVIHSCALRTLPTTRLTSQGHLPNQSSSSRHPLAATWSHAQSVFKGLRKRPSESSAAAKKIIEKWVKDNPPANFASLPIHTQLKIAIHRITSESKRRAAIKRKEQNRISLQHARTNLGRLIRANASPLRNDAAIDHVLVNGIVRNDRVATKPARRAI</sequence>
<dbReference type="Gene3D" id="3.60.10.10">
    <property type="entry name" value="Endonuclease/exonuclease/phosphatase"/>
    <property type="match status" value="1"/>
</dbReference>
<reference evidence="2 3" key="1">
    <citation type="submission" date="2023-09" db="EMBL/GenBank/DDBJ databases">
        <title>Pangenome analysis of Batrachochytrium dendrobatidis and related Chytrids.</title>
        <authorList>
            <person name="Yacoub M.N."/>
            <person name="Stajich J.E."/>
            <person name="James T.Y."/>
        </authorList>
    </citation>
    <scope>NUCLEOTIDE SEQUENCE [LARGE SCALE GENOMIC DNA]</scope>
    <source>
        <strain evidence="2 3">JEL0888</strain>
    </source>
</reference>